<organism evidence="2">
    <name type="scientific">Actinoplanes campanulatus</name>
    <dbReference type="NCBI Taxonomy" id="113559"/>
    <lineage>
        <taxon>Bacteria</taxon>
        <taxon>Bacillati</taxon>
        <taxon>Actinomycetota</taxon>
        <taxon>Actinomycetes</taxon>
        <taxon>Micromonosporales</taxon>
        <taxon>Micromonosporaceae</taxon>
        <taxon>Actinoplanes</taxon>
    </lineage>
</organism>
<keyword evidence="1" id="KW-0812">Transmembrane</keyword>
<keyword evidence="1" id="KW-1133">Transmembrane helix</keyword>
<gene>
    <name evidence="2" type="ORF">Aca07nite_00070</name>
</gene>
<proteinExistence type="predicted"/>
<reference evidence="2" key="1">
    <citation type="submission" date="2021-01" db="EMBL/GenBank/DDBJ databases">
        <title>Whole genome shotgun sequence of Actinoplanes capillaceus NBRC 16408.</title>
        <authorList>
            <person name="Komaki H."/>
            <person name="Tamura T."/>
        </authorList>
    </citation>
    <scope>NUCLEOTIDE SEQUENCE [LARGE SCALE GENOMIC DNA]</scope>
    <source>
        <strain evidence="2">NBRC 16408</strain>
    </source>
</reference>
<feature type="transmembrane region" description="Helical" evidence="1">
    <location>
        <begin position="65"/>
        <end position="84"/>
    </location>
</feature>
<keyword evidence="1" id="KW-0472">Membrane</keyword>
<evidence type="ECO:0000256" key="1">
    <source>
        <dbReference type="SAM" id="Phobius"/>
    </source>
</evidence>
<accession>A0ABQ3W6N8</accession>
<comment type="caution">
    <text evidence="2">The sequence shown here is derived from an EMBL/GenBank/DDBJ whole genome shotgun (WGS) entry which is preliminary data.</text>
</comment>
<feature type="transmembrane region" description="Helical" evidence="1">
    <location>
        <begin position="6"/>
        <end position="25"/>
    </location>
</feature>
<dbReference type="RefSeq" id="WP_204293357.1">
    <property type="nucleotide sequence ID" value="NZ_BAAAGQ010000008.1"/>
</dbReference>
<sequence>MTGQSLITAVVVGVAVGTVGRVVACRGRGMPLWLPPAAGVAAAVLATVLSWTADPDQAGPTLLEIGLQLVSALAAVTTVAVTAGPSRAAARWQRSGRGR</sequence>
<evidence type="ECO:0000313" key="2">
    <source>
        <dbReference type="EMBL" id="GID42732.1"/>
    </source>
</evidence>
<feature type="transmembrane region" description="Helical" evidence="1">
    <location>
        <begin position="32"/>
        <end position="53"/>
    </location>
</feature>
<protein>
    <submittedName>
        <fullName evidence="2">Uncharacterized protein</fullName>
    </submittedName>
</protein>
<dbReference type="EMBL" id="BOMF01000001">
    <property type="protein sequence ID" value="GID42732.1"/>
    <property type="molecule type" value="Genomic_DNA"/>
</dbReference>
<name>A0ABQ3W6N8_9ACTN</name>